<keyword evidence="4" id="KW-0325">Glycoprotein</keyword>
<name>A0A9J7LMH4_BRAFL</name>
<organism evidence="8 9">
    <name type="scientific">Branchiostoma floridae</name>
    <name type="common">Florida lancelet</name>
    <name type="synonym">Amphioxus</name>
    <dbReference type="NCBI Taxonomy" id="7739"/>
    <lineage>
        <taxon>Eukaryota</taxon>
        <taxon>Metazoa</taxon>
        <taxon>Chordata</taxon>
        <taxon>Cephalochordata</taxon>
        <taxon>Leptocardii</taxon>
        <taxon>Amphioxiformes</taxon>
        <taxon>Branchiostomatidae</taxon>
        <taxon>Branchiostoma</taxon>
    </lineage>
</organism>
<comment type="subcellular location">
    <subcellularLocation>
        <location evidence="1">Membrane</location>
        <topology evidence="1">Single-pass type I membrane protein</topology>
    </subcellularLocation>
</comment>
<dbReference type="InterPro" id="IPR051275">
    <property type="entry name" value="Cell_adhesion_signaling"/>
</dbReference>
<dbReference type="InterPro" id="IPR013783">
    <property type="entry name" value="Ig-like_fold"/>
</dbReference>
<dbReference type="InterPro" id="IPR003599">
    <property type="entry name" value="Ig_sub"/>
</dbReference>
<dbReference type="InterPro" id="IPR007110">
    <property type="entry name" value="Ig-like_dom"/>
</dbReference>
<dbReference type="SUPFAM" id="SSF48726">
    <property type="entry name" value="Immunoglobulin"/>
    <property type="match status" value="3"/>
</dbReference>
<dbReference type="GO" id="GO:0050839">
    <property type="term" value="F:cell adhesion molecule binding"/>
    <property type="evidence" value="ECO:0000318"/>
    <property type="project" value="GO_Central"/>
</dbReference>
<evidence type="ECO:0000313" key="8">
    <source>
        <dbReference type="Proteomes" id="UP000001554"/>
    </source>
</evidence>
<keyword evidence="3" id="KW-1015">Disulfide bond</keyword>
<dbReference type="FunFam" id="2.60.40.10:FF:000032">
    <property type="entry name" value="palladin isoform X1"/>
    <property type="match status" value="1"/>
</dbReference>
<dbReference type="Gene3D" id="2.60.40.10">
    <property type="entry name" value="Immunoglobulins"/>
    <property type="match status" value="3"/>
</dbReference>
<dbReference type="GO" id="GO:0005886">
    <property type="term" value="C:plasma membrane"/>
    <property type="evidence" value="ECO:0000318"/>
    <property type="project" value="GO_Central"/>
</dbReference>
<accession>A0A9J7LMH4</accession>
<proteinExistence type="predicted"/>
<reference evidence="9" key="2">
    <citation type="submission" date="2025-08" db="UniProtKB">
        <authorList>
            <consortium name="RefSeq"/>
        </authorList>
    </citation>
    <scope>IDENTIFICATION</scope>
    <source>
        <strain evidence="9">S238N-H82</strain>
        <tissue evidence="9">Testes</tissue>
    </source>
</reference>
<dbReference type="AlphaFoldDB" id="A0A9J7LMH4"/>
<feature type="domain" description="Ig-like" evidence="7">
    <location>
        <begin position="82"/>
        <end position="176"/>
    </location>
</feature>
<dbReference type="CDD" id="cd00096">
    <property type="entry name" value="Ig"/>
    <property type="match status" value="1"/>
</dbReference>
<sequence>MLSAGWSLLHPKCASIPEALLGWSASGIGHQSPRLFGNASGGEYHLRIVNVTREDAGDYRCVLAGREHMLVYSELNVIVPVPDPPTLTGPETPLRVGQELVLKCVYTQGYPIAQLSWYNGTDLITNINFVEGIGLSLGPNGERIEESTIYFRNNVTKYDNGVNVTCRVSQSEGGITIEKESWKVLTVHYPPTVVVPREQVRVFEGKTAAITCQVDSNPTAVITWIKLGDNTTVLQGNLANRNQTLVIPRASQRDEGTYQCSAENDLPPKAVGTVQFFVDVKPYDTYTRDVAIITISVVAAVTLAAIVVVSIIVVKKKG</sequence>
<dbReference type="KEGG" id="bfo:118422250"/>
<evidence type="ECO:0000256" key="2">
    <source>
        <dbReference type="ARBA" id="ARBA00023136"/>
    </source>
</evidence>
<dbReference type="Pfam" id="PF13927">
    <property type="entry name" value="Ig_3"/>
    <property type="match status" value="1"/>
</dbReference>
<dbReference type="InterPro" id="IPR013162">
    <property type="entry name" value="CD80_C2-set"/>
</dbReference>
<dbReference type="SMART" id="SM00408">
    <property type="entry name" value="IGc2"/>
    <property type="match status" value="1"/>
</dbReference>
<dbReference type="Proteomes" id="UP000001554">
    <property type="component" value="Chromosome 9"/>
</dbReference>
<dbReference type="OrthoDB" id="5843397at2759"/>
<dbReference type="RefSeq" id="XP_035685661.1">
    <property type="nucleotide sequence ID" value="XM_035829768.1"/>
</dbReference>
<evidence type="ECO:0000313" key="9">
    <source>
        <dbReference type="RefSeq" id="XP_035685661.1"/>
    </source>
</evidence>
<gene>
    <name evidence="9" type="primary">LOC118422250</name>
</gene>
<evidence type="ECO:0000256" key="6">
    <source>
        <dbReference type="SAM" id="Phobius"/>
    </source>
</evidence>
<dbReference type="GO" id="GO:0098609">
    <property type="term" value="P:cell-cell adhesion"/>
    <property type="evidence" value="ECO:0000318"/>
    <property type="project" value="GO_Central"/>
</dbReference>
<feature type="transmembrane region" description="Helical" evidence="6">
    <location>
        <begin position="290"/>
        <end position="314"/>
    </location>
</feature>
<evidence type="ECO:0000256" key="4">
    <source>
        <dbReference type="ARBA" id="ARBA00023180"/>
    </source>
</evidence>
<protein>
    <submittedName>
        <fullName evidence="9">Hemicentin-2-like</fullName>
    </submittedName>
</protein>
<keyword evidence="5" id="KW-0393">Immunoglobulin domain</keyword>
<dbReference type="PANTHER" id="PTHR11640">
    <property type="entry name" value="NEPHRIN"/>
    <property type="match status" value="1"/>
</dbReference>
<keyword evidence="6" id="KW-0812">Transmembrane</keyword>
<evidence type="ECO:0000256" key="1">
    <source>
        <dbReference type="ARBA" id="ARBA00004479"/>
    </source>
</evidence>
<dbReference type="InterPro" id="IPR003598">
    <property type="entry name" value="Ig_sub2"/>
</dbReference>
<dbReference type="GeneID" id="118422250"/>
<dbReference type="GO" id="GO:0005911">
    <property type="term" value="C:cell-cell junction"/>
    <property type="evidence" value="ECO:0000318"/>
    <property type="project" value="GO_Central"/>
</dbReference>
<dbReference type="SMART" id="SM00409">
    <property type="entry name" value="IG"/>
    <property type="match status" value="3"/>
</dbReference>
<keyword evidence="2 6" id="KW-0472">Membrane</keyword>
<feature type="domain" description="Ig-like" evidence="7">
    <location>
        <begin position="190"/>
        <end position="272"/>
    </location>
</feature>
<evidence type="ECO:0000259" key="7">
    <source>
        <dbReference type="PROSITE" id="PS50835"/>
    </source>
</evidence>
<dbReference type="PROSITE" id="PS50835">
    <property type="entry name" value="IG_LIKE"/>
    <property type="match status" value="2"/>
</dbReference>
<dbReference type="Pfam" id="PF08205">
    <property type="entry name" value="C2-set_2"/>
    <property type="match status" value="1"/>
</dbReference>
<dbReference type="PANTHER" id="PTHR11640:SF164">
    <property type="entry name" value="MAM DOMAIN-CONTAINING GLYCOSYLPHOSPHATIDYLINOSITOL ANCHOR PROTEIN 1"/>
    <property type="match status" value="1"/>
</dbReference>
<dbReference type="InterPro" id="IPR036179">
    <property type="entry name" value="Ig-like_dom_sf"/>
</dbReference>
<keyword evidence="6" id="KW-1133">Transmembrane helix</keyword>
<keyword evidence="8" id="KW-1185">Reference proteome</keyword>
<reference evidence="8" key="1">
    <citation type="journal article" date="2020" name="Nat. Ecol. Evol.">
        <title>Deeply conserved synteny resolves early events in vertebrate evolution.</title>
        <authorList>
            <person name="Simakov O."/>
            <person name="Marletaz F."/>
            <person name="Yue J.X."/>
            <person name="O'Connell B."/>
            <person name="Jenkins J."/>
            <person name="Brandt A."/>
            <person name="Calef R."/>
            <person name="Tung C.H."/>
            <person name="Huang T.K."/>
            <person name="Schmutz J."/>
            <person name="Satoh N."/>
            <person name="Yu J.K."/>
            <person name="Putnam N.H."/>
            <person name="Green R.E."/>
            <person name="Rokhsar D.S."/>
        </authorList>
    </citation>
    <scope>NUCLEOTIDE SEQUENCE [LARGE SCALE GENOMIC DNA]</scope>
    <source>
        <strain evidence="8">S238N-H82</strain>
    </source>
</reference>
<evidence type="ECO:0000256" key="3">
    <source>
        <dbReference type="ARBA" id="ARBA00023157"/>
    </source>
</evidence>
<evidence type="ECO:0000256" key="5">
    <source>
        <dbReference type="ARBA" id="ARBA00023319"/>
    </source>
</evidence>